<accession>W5T9A2</accession>
<evidence type="ECO:0000259" key="3">
    <source>
        <dbReference type="PROSITE" id="PS50977"/>
    </source>
</evidence>
<dbReference type="PANTHER" id="PTHR30328:SF54">
    <property type="entry name" value="HTH-TYPE TRANSCRIPTIONAL REPRESSOR SCO4008"/>
    <property type="match status" value="1"/>
</dbReference>
<organism evidence="4 5">
    <name type="scientific">Nocardia nova SH22a</name>
    <dbReference type="NCBI Taxonomy" id="1415166"/>
    <lineage>
        <taxon>Bacteria</taxon>
        <taxon>Bacillati</taxon>
        <taxon>Actinomycetota</taxon>
        <taxon>Actinomycetes</taxon>
        <taxon>Mycobacteriales</taxon>
        <taxon>Nocardiaceae</taxon>
        <taxon>Nocardia</taxon>
    </lineage>
</organism>
<evidence type="ECO:0000313" key="5">
    <source>
        <dbReference type="Proteomes" id="UP000019150"/>
    </source>
</evidence>
<dbReference type="PATRIC" id="fig|1415166.3.peg.775"/>
<dbReference type="EMBL" id="CP006850">
    <property type="protein sequence ID" value="AHH15573.1"/>
    <property type="molecule type" value="Genomic_DNA"/>
</dbReference>
<dbReference type="InterPro" id="IPR036271">
    <property type="entry name" value="Tet_transcr_reg_TetR-rel_C_sf"/>
</dbReference>
<dbReference type="PRINTS" id="PR00455">
    <property type="entry name" value="HTHTETR"/>
</dbReference>
<dbReference type="InterPro" id="IPR041467">
    <property type="entry name" value="Sco4008_C"/>
</dbReference>
<dbReference type="GO" id="GO:0003677">
    <property type="term" value="F:DNA binding"/>
    <property type="evidence" value="ECO:0007669"/>
    <property type="project" value="UniProtKB-UniRule"/>
</dbReference>
<evidence type="ECO:0000313" key="4">
    <source>
        <dbReference type="EMBL" id="AHH15573.1"/>
    </source>
</evidence>
<sequence>MAWDIERTKRLLLDAAVAEFSAYGLAGARVDRIAVAAGVNKERIYKYFGTKDQLFETVLDREIGDLDDVVRLEGEGVAAVVDYAERFFDHVCEAPTLARLLFWEGLELGIPVAEPVRRKGIDRKAADIHRAVPALSESAAREVLLTILTLCYSWPVLPTLDRLATGVVTPDATRRAERRAAVGRTVAAAVTAEQAATG</sequence>
<dbReference type="Gene3D" id="1.10.357.10">
    <property type="entry name" value="Tetracycline Repressor, domain 2"/>
    <property type="match status" value="1"/>
</dbReference>
<dbReference type="SUPFAM" id="SSF46689">
    <property type="entry name" value="Homeodomain-like"/>
    <property type="match status" value="1"/>
</dbReference>
<reference evidence="4 5" key="1">
    <citation type="journal article" date="2014" name="Appl. Environ. Microbiol.">
        <title>Insights into the Microbial Degradation of Rubber and Gutta-Percha by Analysis of the Complete Genome of Nocardia nova SH22a.</title>
        <authorList>
            <person name="Luo Q."/>
            <person name="Hiessl S."/>
            <person name="Poehlein A."/>
            <person name="Daniel R."/>
            <person name="Steinbuchel A."/>
        </authorList>
    </citation>
    <scope>NUCLEOTIDE SEQUENCE [LARGE SCALE GENOMIC DNA]</scope>
    <source>
        <strain evidence="4">SH22a</strain>
    </source>
</reference>
<dbReference type="SUPFAM" id="SSF48498">
    <property type="entry name" value="Tetracyclin repressor-like, C-terminal domain"/>
    <property type="match status" value="1"/>
</dbReference>
<feature type="domain" description="HTH tetR-type" evidence="3">
    <location>
        <begin position="6"/>
        <end position="66"/>
    </location>
</feature>
<evidence type="ECO:0000256" key="1">
    <source>
        <dbReference type="ARBA" id="ARBA00023125"/>
    </source>
</evidence>
<gene>
    <name evidence="4" type="ORF">NONO_c07650</name>
</gene>
<dbReference type="PROSITE" id="PS50977">
    <property type="entry name" value="HTH_TETR_2"/>
    <property type="match status" value="1"/>
</dbReference>
<dbReference type="RefSeq" id="WP_025347097.1">
    <property type="nucleotide sequence ID" value="NZ_CP006850.1"/>
</dbReference>
<dbReference type="STRING" id="1415166.NONO_c07650"/>
<dbReference type="OrthoDB" id="4726108at2"/>
<keyword evidence="5" id="KW-1185">Reference proteome</keyword>
<feature type="DNA-binding region" description="H-T-H motif" evidence="2">
    <location>
        <begin position="29"/>
        <end position="48"/>
    </location>
</feature>
<dbReference type="HOGENOM" id="CLU_069356_1_2_11"/>
<dbReference type="KEGG" id="nno:NONO_c07650"/>
<dbReference type="Pfam" id="PF17926">
    <property type="entry name" value="TetR_C_21"/>
    <property type="match status" value="1"/>
</dbReference>
<dbReference type="InterPro" id="IPR009057">
    <property type="entry name" value="Homeodomain-like_sf"/>
</dbReference>
<name>W5T9A2_9NOCA</name>
<dbReference type="Proteomes" id="UP000019150">
    <property type="component" value="Chromosome"/>
</dbReference>
<evidence type="ECO:0000256" key="2">
    <source>
        <dbReference type="PROSITE-ProRule" id="PRU00335"/>
    </source>
</evidence>
<dbReference type="Pfam" id="PF00440">
    <property type="entry name" value="TetR_N"/>
    <property type="match status" value="1"/>
</dbReference>
<dbReference type="InterPro" id="IPR001647">
    <property type="entry name" value="HTH_TetR"/>
</dbReference>
<dbReference type="eggNOG" id="COG1309">
    <property type="taxonomic scope" value="Bacteria"/>
</dbReference>
<keyword evidence="1 2" id="KW-0238">DNA-binding</keyword>
<proteinExistence type="predicted"/>
<dbReference type="PANTHER" id="PTHR30328">
    <property type="entry name" value="TRANSCRIPTIONAL REPRESSOR"/>
    <property type="match status" value="1"/>
</dbReference>
<dbReference type="AlphaFoldDB" id="W5T9A2"/>
<protein>
    <submittedName>
        <fullName evidence="4">Putative transcriptional regulator, TetR family</fullName>
    </submittedName>
</protein>
<dbReference type="InterPro" id="IPR050109">
    <property type="entry name" value="HTH-type_TetR-like_transc_reg"/>
</dbReference>
<dbReference type="GO" id="GO:0006355">
    <property type="term" value="P:regulation of DNA-templated transcription"/>
    <property type="evidence" value="ECO:0007669"/>
    <property type="project" value="UniProtKB-ARBA"/>
</dbReference>